<comment type="function">
    <text evidence="9">Reversibly transfers an adenylyl group from ATP to 4'-phosphopantetheine, yielding dephospho-CoA (dPCoA) and pyrophosphate.</text>
</comment>
<evidence type="ECO:0000313" key="12">
    <source>
        <dbReference type="Proteomes" id="UP000199136"/>
    </source>
</evidence>
<keyword evidence="1 9" id="KW-0963">Cytoplasm</keyword>
<feature type="binding site" evidence="9">
    <location>
        <position position="10"/>
    </location>
    <ligand>
        <name>substrate</name>
    </ligand>
</feature>
<dbReference type="GO" id="GO:0005524">
    <property type="term" value="F:ATP binding"/>
    <property type="evidence" value="ECO:0007669"/>
    <property type="project" value="UniProtKB-KW"/>
</dbReference>
<feature type="binding site" evidence="9">
    <location>
        <begin position="125"/>
        <end position="131"/>
    </location>
    <ligand>
        <name>ATP</name>
        <dbReference type="ChEBI" id="CHEBI:30616"/>
    </ligand>
</feature>
<evidence type="ECO:0000256" key="8">
    <source>
        <dbReference type="ARBA" id="ARBA00029346"/>
    </source>
</evidence>
<keyword evidence="7 9" id="KW-0173">Coenzyme A biosynthesis</keyword>
<feature type="binding site" evidence="9">
    <location>
        <begin position="10"/>
        <end position="11"/>
    </location>
    <ligand>
        <name>ATP</name>
        <dbReference type="ChEBI" id="CHEBI:30616"/>
    </ligand>
</feature>
<dbReference type="SUPFAM" id="SSF52374">
    <property type="entry name" value="Nucleotidylyl transferase"/>
    <property type="match status" value="1"/>
</dbReference>
<dbReference type="UniPathway" id="UPA00241">
    <property type="reaction ID" value="UER00355"/>
</dbReference>
<dbReference type="InterPro" id="IPR014729">
    <property type="entry name" value="Rossmann-like_a/b/a_fold"/>
</dbReference>
<feature type="binding site" evidence="9">
    <location>
        <begin position="90"/>
        <end position="92"/>
    </location>
    <ligand>
        <name>ATP</name>
        <dbReference type="ChEBI" id="CHEBI:30616"/>
    </ligand>
</feature>
<dbReference type="EMBL" id="FOXW01000010">
    <property type="protein sequence ID" value="SFQ45638.1"/>
    <property type="molecule type" value="Genomic_DNA"/>
</dbReference>
<comment type="similarity">
    <text evidence="9">Belongs to the bacterial CoaD family.</text>
</comment>
<reference evidence="11 12" key="1">
    <citation type="submission" date="2016-10" db="EMBL/GenBank/DDBJ databases">
        <authorList>
            <person name="de Groot N.N."/>
        </authorList>
    </citation>
    <scope>NUCLEOTIDE SEQUENCE [LARGE SCALE GENOMIC DNA]</scope>
    <source>
        <strain evidence="11 12">DSM 20581</strain>
    </source>
</reference>
<dbReference type="HAMAP" id="MF_00151">
    <property type="entry name" value="PPAT_bact"/>
    <property type="match status" value="1"/>
</dbReference>
<dbReference type="OrthoDB" id="9806661at2"/>
<dbReference type="STRING" id="82801.SAMN04488506_2133"/>
<comment type="catalytic activity">
    <reaction evidence="8 9">
        <text>(R)-4'-phosphopantetheine + ATP + H(+) = 3'-dephospho-CoA + diphosphate</text>
        <dbReference type="Rhea" id="RHEA:19801"/>
        <dbReference type="ChEBI" id="CHEBI:15378"/>
        <dbReference type="ChEBI" id="CHEBI:30616"/>
        <dbReference type="ChEBI" id="CHEBI:33019"/>
        <dbReference type="ChEBI" id="CHEBI:57328"/>
        <dbReference type="ChEBI" id="CHEBI:61723"/>
        <dbReference type="EC" id="2.7.7.3"/>
    </reaction>
</comment>
<dbReference type="NCBIfam" id="TIGR00125">
    <property type="entry name" value="cyt_tran_rel"/>
    <property type="match status" value="1"/>
</dbReference>
<name>A0A1I5YN14_9LACT</name>
<evidence type="ECO:0000256" key="9">
    <source>
        <dbReference type="HAMAP-Rule" id="MF_00151"/>
    </source>
</evidence>
<feature type="domain" description="Cytidyltransferase-like" evidence="10">
    <location>
        <begin position="6"/>
        <end position="135"/>
    </location>
</feature>
<dbReference type="GO" id="GO:0015937">
    <property type="term" value="P:coenzyme A biosynthetic process"/>
    <property type="evidence" value="ECO:0007669"/>
    <property type="project" value="UniProtKB-UniRule"/>
</dbReference>
<gene>
    <name evidence="9" type="primary">coaD</name>
    <name evidence="11" type="ORF">SAMN04488506_2133</name>
</gene>
<feature type="binding site" evidence="9">
    <location>
        <position position="42"/>
    </location>
    <ligand>
        <name>substrate</name>
    </ligand>
</feature>
<feature type="binding site" evidence="9">
    <location>
        <position position="18"/>
    </location>
    <ligand>
        <name>ATP</name>
        <dbReference type="ChEBI" id="CHEBI:30616"/>
    </ligand>
</feature>
<keyword evidence="3 9" id="KW-0548">Nucleotidyltransferase</keyword>
<dbReference type="CDD" id="cd02163">
    <property type="entry name" value="PPAT"/>
    <property type="match status" value="1"/>
</dbReference>
<keyword evidence="6 9" id="KW-0460">Magnesium</keyword>
<feature type="binding site" evidence="9">
    <location>
        <position position="89"/>
    </location>
    <ligand>
        <name>substrate</name>
    </ligand>
</feature>
<dbReference type="GO" id="GO:0005737">
    <property type="term" value="C:cytoplasm"/>
    <property type="evidence" value="ECO:0007669"/>
    <property type="project" value="UniProtKB-SubCell"/>
</dbReference>
<comment type="subcellular location">
    <subcellularLocation>
        <location evidence="9">Cytoplasm</location>
    </subcellularLocation>
</comment>
<evidence type="ECO:0000256" key="6">
    <source>
        <dbReference type="ARBA" id="ARBA00022842"/>
    </source>
</evidence>
<dbReference type="PANTHER" id="PTHR21342">
    <property type="entry name" value="PHOSPHOPANTETHEINE ADENYLYLTRANSFERASE"/>
    <property type="match status" value="1"/>
</dbReference>
<accession>A0A1I5YN14</accession>
<dbReference type="Pfam" id="PF01467">
    <property type="entry name" value="CTP_transf_like"/>
    <property type="match status" value="1"/>
</dbReference>
<comment type="subunit">
    <text evidence="9">Homohexamer.</text>
</comment>
<evidence type="ECO:0000313" key="11">
    <source>
        <dbReference type="EMBL" id="SFQ45638.1"/>
    </source>
</evidence>
<comment type="cofactor">
    <cofactor evidence="9">
        <name>Mg(2+)</name>
        <dbReference type="ChEBI" id="CHEBI:18420"/>
    </cofactor>
</comment>
<evidence type="ECO:0000256" key="1">
    <source>
        <dbReference type="ARBA" id="ARBA00022490"/>
    </source>
</evidence>
<dbReference type="Proteomes" id="UP000199136">
    <property type="component" value="Unassembled WGS sequence"/>
</dbReference>
<feature type="binding site" evidence="9">
    <location>
        <position position="75"/>
    </location>
    <ligand>
        <name>substrate</name>
    </ligand>
</feature>
<feature type="site" description="Transition state stabilizer" evidence="9">
    <location>
        <position position="18"/>
    </location>
</feature>
<dbReference type="AlphaFoldDB" id="A0A1I5YN14"/>
<feature type="binding site" evidence="9">
    <location>
        <position position="100"/>
    </location>
    <ligand>
        <name>ATP</name>
        <dbReference type="ChEBI" id="CHEBI:30616"/>
    </ligand>
</feature>
<protein>
    <recommendedName>
        <fullName evidence="9">Phosphopantetheine adenylyltransferase</fullName>
        <ecNumber evidence="9">2.7.7.3</ecNumber>
    </recommendedName>
    <alternativeName>
        <fullName evidence="9">Dephospho-CoA pyrophosphorylase</fullName>
    </alternativeName>
    <alternativeName>
        <fullName evidence="9">Pantetheine-phosphate adenylyltransferase</fullName>
        <shortName evidence="9">PPAT</shortName>
    </alternativeName>
</protein>
<evidence type="ECO:0000256" key="7">
    <source>
        <dbReference type="ARBA" id="ARBA00022993"/>
    </source>
</evidence>
<keyword evidence="4 9" id="KW-0547">Nucleotide-binding</keyword>
<dbReference type="InterPro" id="IPR004821">
    <property type="entry name" value="Cyt_trans-like"/>
</dbReference>
<dbReference type="PRINTS" id="PR01020">
    <property type="entry name" value="LPSBIOSNTHSS"/>
</dbReference>
<evidence type="ECO:0000256" key="2">
    <source>
        <dbReference type="ARBA" id="ARBA00022679"/>
    </source>
</evidence>
<dbReference type="RefSeq" id="WP_092481141.1">
    <property type="nucleotide sequence ID" value="NZ_FOXW01000010.1"/>
</dbReference>
<dbReference type="PANTHER" id="PTHR21342:SF1">
    <property type="entry name" value="PHOSPHOPANTETHEINE ADENYLYLTRANSFERASE"/>
    <property type="match status" value="1"/>
</dbReference>
<comment type="pathway">
    <text evidence="9">Cofactor biosynthesis; coenzyme A biosynthesis; CoA from (R)-pantothenate: step 4/5.</text>
</comment>
<sequence length="162" mass="17952">MSKIALYAGSFDPVSNGHLNLIQRGAALFDQLIVAVATNTSKKSLFTTDEKVQLMQENLTHLPNVTVVQHTGGLTIDLAKEWNATVLLRGIRNVKDFEYEADVAAMNKTQNKEIETVFLTADEKYRFVSSSLIKEVAMFGGDITGLVPENVNRAMKGKYEIE</sequence>
<organism evidence="11 12">
    <name type="scientific">Desemzia incerta</name>
    <dbReference type="NCBI Taxonomy" id="82801"/>
    <lineage>
        <taxon>Bacteria</taxon>
        <taxon>Bacillati</taxon>
        <taxon>Bacillota</taxon>
        <taxon>Bacilli</taxon>
        <taxon>Lactobacillales</taxon>
        <taxon>Carnobacteriaceae</taxon>
        <taxon>Desemzia</taxon>
    </lineage>
</organism>
<keyword evidence="5 9" id="KW-0067">ATP-binding</keyword>
<proteinExistence type="inferred from homology"/>
<evidence type="ECO:0000259" key="10">
    <source>
        <dbReference type="Pfam" id="PF01467"/>
    </source>
</evidence>
<keyword evidence="12" id="KW-1185">Reference proteome</keyword>
<evidence type="ECO:0000256" key="3">
    <source>
        <dbReference type="ARBA" id="ARBA00022695"/>
    </source>
</evidence>
<evidence type="ECO:0000256" key="4">
    <source>
        <dbReference type="ARBA" id="ARBA00022741"/>
    </source>
</evidence>
<evidence type="ECO:0000256" key="5">
    <source>
        <dbReference type="ARBA" id="ARBA00022840"/>
    </source>
</evidence>
<dbReference type="EC" id="2.7.7.3" evidence="9"/>
<dbReference type="Gene3D" id="3.40.50.620">
    <property type="entry name" value="HUPs"/>
    <property type="match status" value="1"/>
</dbReference>
<dbReference type="GO" id="GO:0004595">
    <property type="term" value="F:pantetheine-phosphate adenylyltransferase activity"/>
    <property type="evidence" value="ECO:0007669"/>
    <property type="project" value="UniProtKB-UniRule"/>
</dbReference>
<dbReference type="InterPro" id="IPR001980">
    <property type="entry name" value="PPAT"/>
</dbReference>
<keyword evidence="2 9" id="KW-0808">Transferase</keyword>
<dbReference type="NCBIfam" id="TIGR01510">
    <property type="entry name" value="coaD_prev_kdtB"/>
    <property type="match status" value="1"/>
</dbReference>